<dbReference type="InterPro" id="IPR005863">
    <property type="entry name" value="UDP-N-AcMur_synth"/>
</dbReference>
<keyword evidence="9 10" id="KW-0961">Cell wall biogenesis/degradation</keyword>
<dbReference type="InterPro" id="IPR004101">
    <property type="entry name" value="Mur_ligase_C"/>
</dbReference>
<dbReference type="Pfam" id="PF01225">
    <property type="entry name" value="Mur_ligase"/>
    <property type="match status" value="1"/>
</dbReference>
<keyword evidence="7 10" id="KW-0573">Peptidoglycan synthesis</keyword>
<keyword evidence="6 10" id="KW-0133">Cell shape</keyword>
<comment type="function">
    <text evidence="10 11">Involved in cell wall formation. Catalyzes the final step in the synthesis of UDP-N-acetylmuramoyl-pentapeptide, the precursor of murein.</text>
</comment>
<comment type="catalytic activity">
    <reaction evidence="10 11">
        <text>D-alanyl-D-alanine + UDP-N-acetyl-alpha-D-muramoyl-L-alanyl-gamma-D-glutamyl-meso-2,6-diaminopimelate + ATP = UDP-N-acetyl-alpha-D-muramoyl-L-alanyl-gamma-D-glutamyl-meso-2,6-diaminopimeloyl-D-alanyl-D-alanine + ADP + phosphate + H(+)</text>
        <dbReference type="Rhea" id="RHEA:28374"/>
        <dbReference type="ChEBI" id="CHEBI:15378"/>
        <dbReference type="ChEBI" id="CHEBI:30616"/>
        <dbReference type="ChEBI" id="CHEBI:43474"/>
        <dbReference type="ChEBI" id="CHEBI:57822"/>
        <dbReference type="ChEBI" id="CHEBI:61386"/>
        <dbReference type="ChEBI" id="CHEBI:83905"/>
        <dbReference type="ChEBI" id="CHEBI:456216"/>
        <dbReference type="EC" id="6.3.2.10"/>
    </reaction>
</comment>
<organism evidence="15 16">
    <name type="scientific">Pseudobutyrivibrio ruminis</name>
    <dbReference type="NCBI Taxonomy" id="46206"/>
    <lineage>
        <taxon>Bacteria</taxon>
        <taxon>Bacillati</taxon>
        <taxon>Bacillota</taxon>
        <taxon>Clostridia</taxon>
        <taxon>Lachnospirales</taxon>
        <taxon>Lachnospiraceae</taxon>
        <taxon>Pseudobutyrivibrio</taxon>
    </lineage>
</organism>
<evidence type="ECO:0000256" key="10">
    <source>
        <dbReference type="HAMAP-Rule" id="MF_02019"/>
    </source>
</evidence>
<dbReference type="SUPFAM" id="SSF53244">
    <property type="entry name" value="MurD-like peptide ligases, peptide-binding domain"/>
    <property type="match status" value="1"/>
</dbReference>
<dbReference type="GO" id="GO:0051301">
    <property type="term" value="P:cell division"/>
    <property type="evidence" value="ECO:0007669"/>
    <property type="project" value="UniProtKB-KW"/>
</dbReference>
<proteinExistence type="inferred from homology"/>
<keyword evidence="3 10" id="KW-0132">Cell division</keyword>
<dbReference type="PANTHER" id="PTHR43024:SF1">
    <property type="entry name" value="UDP-N-ACETYLMURAMOYL-TRIPEPTIDE--D-ALANYL-D-ALANINE LIGASE"/>
    <property type="match status" value="1"/>
</dbReference>
<dbReference type="Gene3D" id="3.40.1390.10">
    <property type="entry name" value="MurE/MurF, N-terminal domain"/>
    <property type="match status" value="1"/>
</dbReference>
<dbReference type="SUPFAM" id="SSF53623">
    <property type="entry name" value="MurD-like peptide ligases, catalytic domain"/>
    <property type="match status" value="1"/>
</dbReference>
<evidence type="ECO:0000259" key="13">
    <source>
        <dbReference type="Pfam" id="PF02875"/>
    </source>
</evidence>
<keyword evidence="2 10" id="KW-0436">Ligase</keyword>
<dbReference type="Proteomes" id="UP000182321">
    <property type="component" value="Unassembled WGS sequence"/>
</dbReference>
<evidence type="ECO:0000313" key="15">
    <source>
        <dbReference type="EMBL" id="SEL06509.1"/>
    </source>
</evidence>
<evidence type="ECO:0000256" key="4">
    <source>
        <dbReference type="ARBA" id="ARBA00022741"/>
    </source>
</evidence>
<sequence length="459" mass="49847">MKNMTLARIAEVTNGKLVLVPGCEAAKNQEIAGAVNDNRKVEKDFLFIPMVGARVDGHDFIEDAFSKGALASLSEKELDNPSGPYIQVQATKLALKQIATAYRMELSIPVVGVIGSVGKTSTKEMITSVLETKFSVLKTEGNFNNEIGLPLTICRIRENHQVAVVEMGISDFGEMHRLGDIAKPDIVVMTNIGQCHLEFLKTRDGILQAKTEVFEHMPKNGLVILNGDDDKLINADTLGLRKIFYGLNGQQINATDVKPNGLTGTDATLNMDDEHIDVTIPLPGSHNVMNGLAAAAVGKELGLTIQEIAKGLSKAETIAGRNNIITIRDVNIIDDCYNANPVSMKASIEVLGKATGRTIAVLGDMGELGQDERELHYEIGQALEDNHIGYVFTVGDLSEEINKSLSQKNSSCMAHHYTDVDVMLEDLLPIIRGGDTILVKASHFMNFTKVVEALKERLA</sequence>
<dbReference type="GO" id="GO:0005524">
    <property type="term" value="F:ATP binding"/>
    <property type="evidence" value="ECO:0007669"/>
    <property type="project" value="UniProtKB-UniRule"/>
</dbReference>
<dbReference type="NCBIfam" id="TIGR01143">
    <property type="entry name" value="murF"/>
    <property type="match status" value="1"/>
</dbReference>
<keyword evidence="1 10" id="KW-0963">Cytoplasm</keyword>
<dbReference type="Gene3D" id="3.40.1190.10">
    <property type="entry name" value="Mur-like, catalytic domain"/>
    <property type="match status" value="1"/>
</dbReference>
<evidence type="ECO:0000256" key="8">
    <source>
        <dbReference type="ARBA" id="ARBA00023306"/>
    </source>
</evidence>
<feature type="domain" description="Mur ligase central" evidence="14">
    <location>
        <begin position="115"/>
        <end position="297"/>
    </location>
</feature>
<feature type="domain" description="Mur ligase C-terminal" evidence="13">
    <location>
        <begin position="320"/>
        <end position="442"/>
    </location>
</feature>
<dbReference type="GO" id="GO:0005737">
    <property type="term" value="C:cytoplasm"/>
    <property type="evidence" value="ECO:0007669"/>
    <property type="project" value="UniProtKB-SubCell"/>
</dbReference>
<feature type="binding site" evidence="10">
    <location>
        <begin position="115"/>
        <end position="121"/>
    </location>
    <ligand>
        <name>ATP</name>
        <dbReference type="ChEBI" id="CHEBI:30616"/>
    </ligand>
</feature>
<evidence type="ECO:0000256" key="3">
    <source>
        <dbReference type="ARBA" id="ARBA00022618"/>
    </source>
</evidence>
<name>A0A1H7M5Y0_9FIRM</name>
<dbReference type="GO" id="GO:0008766">
    <property type="term" value="F:UDP-N-acetylmuramoylalanyl-D-glutamyl-2,6-diaminopimelate-D-alanyl-D-alanine ligase activity"/>
    <property type="evidence" value="ECO:0007669"/>
    <property type="project" value="RHEA"/>
</dbReference>
<dbReference type="InterPro" id="IPR036565">
    <property type="entry name" value="Mur-like_cat_sf"/>
</dbReference>
<reference evidence="16" key="1">
    <citation type="submission" date="2016-10" db="EMBL/GenBank/DDBJ databases">
        <authorList>
            <person name="Varghese N."/>
        </authorList>
    </citation>
    <scope>NUCLEOTIDE SEQUENCE [LARGE SCALE GENOMIC DNA]</scope>
    <source>
        <strain evidence="16">ACV-9</strain>
    </source>
</reference>
<dbReference type="HAMAP" id="MF_02019">
    <property type="entry name" value="MurF"/>
    <property type="match status" value="1"/>
</dbReference>
<dbReference type="Pfam" id="PF02875">
    <property type="entry name" value="Mur_ligase_C"/>
    <property type="match status" value="1"/>
</dbReference>
<evidence type="ECO:0000259" key="14">
    <source>
        <dbReference type="Pfam" id="PF08245"/>
    </source>
</evidence>
<dbReference type="SUPFAM" id="SSF63418">
    <property type="entry name" value="MurE/MurF N-terminal domain"/>
    <property type="match status" value="1"/>
</dbReference>
<keyword evidence="8 10" id="KW-0131">Cell cycle</keyword>
<dbReference type="GO" id="GO:0009252">
    <property type="term" value="P:peptidoglycan biosynthetic process"/>
    <property type="evidence" value="ECO:0007669"/>
    <property type="project" value="UniProtKB-UniRule"/>
</dbReference>
<dbReference type="GO" id="GO:0071555">
    <property type="term" value="P:cell wall organization"/>
    <property type="evidence" value="ECO:0007669"/>
    <property type="project" value="UniProtKB-KW"/>
</dbReference>
<dbReference type="EMBL" id="FNZX01000021">
    <property type="protein sequence ID" value="SEL06509.1"/>
    <property type="molecule type" value="Genomic_DNA"/>
</dbReference>
<comment type="similarity">
    <text evidence="10">Belongs to the MurCDEF family. MurF subfamily.</text>
</comment>
<keyword evidence="4 10" id="KW-0547">Nucleotide-binding</keyword>
<dbReference type="Gene3D" id="3.90.190.20">
    <property type="entry name" value="Mur ligase, C-terminal domain"/>
    <property type="match status" value="1"/>
</dbReference>
<feature type="domain" description="Mur ligase N-terminal catalytic" evidence="12">
    <location>
        <begin position="36"/>
        <end position="99"/>
    </location>
</feature>
<dbReference type="UniPathway" id="UPA00219"/>
<evidence type="ECO:0000256" key="2">
    <source>
        <dbReference type="ARBA" id="ARBA00022598"/>
    </source>
</evidence>
<evidence type="ECO:0000256" key="6">
    <source>
        <dbReference type="ARBA" id="ARBA00022960"/>
    </source>
</evidence>
<evidence type="ECO:0000256" key="11">
    <source>
        <dbReference type="RuleBase" id="RU004136"/>
    </source>
</evidence>
<dbReference type="Pfam" id="PF08245">
    <property type="entry name" value="Mur_ligase_M"/>
    <property type="match status" value="1"/>
</dbReference>
<dbReference type="InterPro" id="IPR013221">
    <property type="entry name" value="Mur_ligase_cen"/>
</dbReference>
<evidence type="ECO:0000256" key="1">
    <source>
        <dbReference type="ARBA" id="ARBA00022490"/>
    </source>
</evidence>
<evidence type="ECO:0000259" key="12">
    <source>
        <dbReference type="Pfam" id="PF01225"/>
    </source>
</evidence>
<accession>A0A1H7M5Y0</accession>
<comment type="pathway">
    <text evidence="10 11">Cell wall biogenesis; peptidoglycan biosynthesis.</text>
</comment>
<dbReference type="InterPro" id="IPR000713">
    <property type="entry name" value="Mur_ligase_N"/>
</dbReference>
<evidence type="ECO:0000256" key="9">
    <source>
        <dbReference type="ARBA" id="ARBA00023316"/>
    </source>
</evidence>
<dbReference type="InterPro" id="IPR051046">
    <property type="entry name" value="MurCDEF_CellWall_CoF430Synth"/>
</dbReference>
<dbReference type="GO" id="GO:0008360">
    <property type="term" value="P:regulation of cell shape"/>
    <property type="evidence" value="ECO:0007669"/>
    <property type="project" value="UniProtKB-KW"/>
</dbReference>
<evidence type="ECO:0000256" key="5">
    <source>
        <dbReference type="ARBA" id="ARBA00022840"/>
    </source>
</evidence>
<dbReference type="GO" id="GO:0047480">
    <property type="term" value="F:UDP-N-acetylmuramoyl-tripeptide-D-alanyl-D-alanine ligase activity"/>
    <property type="evidence" value="ECO:0007669"/>
    <property type="project" value="UniProtKB-UniRule"/>
</dbReference>
<evidence type="ECO:0000256" key="7">
    <source>
        <dbReference type="ARBA" id="ARBA00022984"/>
    </source>
</evidence>
<dbReference type="EC" id="6.3.2.10" evidence="10 11"/>
<dbReference type="InterPro" id="IPR036615">
    <property type="entry name" value="Mur_ligase_C_dom_sf"/>
</dbReference>
<comment type="subcellular location">
    <subcellularLocation>
        <location evidence="10 11">Cytoplasm</location>
    </subcellularLocation>
</comment>
<keyword evidence="5 10" id="KW-0067">ATP-binding</keyword>
<dbReference type="InterPro" id="IPR035911">
    <property type="entry name" value="MurE/MurF_N"/>
</dbReference>
<dbReference type="AlphaFoldDB" id="A0A1H7M5Y0"/>
<dbReference type="RefSeq" id="WP_074792277.1">
    <property type="nucleotide sequence ID" value="NZ_FNZX01000021.1"/>
</dbReference>
<protein>
    <recommendedName>
        <fullName evidence="10 11">UDP-N-acetylmuramoyl-tripeptide--D-alanyl-D-alanine ligase</fullName>
        <ecNumber evidence="10 11">6.3.2.10</ecNumber>
    </recommendedName>
    <alternativeName>
        <fullName evidence="10">D-alanyl-D-alanine-adding enzyme</fullName>
    </alternativeName>
</protein>
<dbReference type="PANTHER" id="PTHR43024">
    <property type="entry name" value="UDP-N-ACETYLMURAMOYL-TRIPEPTIDE--D-ALANYL-D-ALANINE LIGASE"/>
    <property type="match status" value="1"/>
</dbReference>
<keyword evidence="16" id="KW-1185">Reference proteome</keyword>
<gene>
    <name evidence="10" type="primary">murF</name>
    <name evidence="15" type="ORF">SAMN02910377_02556</name>
</gene>
<evidence type="ECO:0000313" key="16">
    <source>
        <dbReference type="Proteomes" id="UP000182321"/>
    </source>
</evidence>